<dbReference type="EMBL" id="JAEPRB010000028">
    <property type="protein sequence ID" value="KAG2225450.1"/>
    <property type="molecule type" value="Genomic_DNA"/>
</dbReference>
<sequence>MTDVLSLHDLINATEKAEHVLEDLSSEQITLIEQTIRRIKKRKLNCQKEEDDEYVPTSTITTRRATTASMRNTPRNTSSRHEPTVEIRNGVEWVSFVYSHNRVLKRYSIRTDIQTVTLDTLDEQFKLDNCVYPRAHLPKETYRGNRWNYETECNRLGWKLAWLNKLEIAGKRGLIQRAVDSYRNRSPSMRSRRVARQAKLLNGTLRKRKHQPGSLTEESIKEDATSNCSRSSRSSSVIPDICQQQQQQQQKQRCEAEAEEQEEIIPTFFPTTLAAATVKSAHSPKTLIMTDDNDGRYRIKINVENVSLEVIPEEFRKANCVFPRATTETQYSDERRWIEESMCNELGWKLAWLNQRYLVGKKNLLQRAIDLYRVKFMPALQPRKSCSASTHSSNNFDGSPIPASFMPPIVMDTISDPSSPSSCSSTAESSLYDEDSPMVLPAQFLTTSGSDFSSCFDNMMFNMPTIVPPSFVSLPPSTAFPTTVTADSSSFTLVPTPTTTTTTTCTMESSICTEEDDNWLKFEQDDFTDSTFLSYDTLF</sequence>
<reference evidence="3 4" key="1">
    <citation type="submission" date="2020-12" db="EMBL/GenBank/DDBJ databases">
        <title>Metabolic potential, ecology and presence of endohyphal bacteria is reflected in genomic diversity of Mucoromycotina.</title>
        <authorList>
            <person name="Muszewska A."/>
            <person name="Okrasinska A."/>
            <person name="Steczkiewicz K."/>
            <person name="Drgas O."/>
            <person name="Orlowska M."/>
            <person name="Perlinska-Lenart U."/>
            <person name="Aleksandrzak-Piekarczyk T."/>
            <person name="Szatraj K."/>
            <person name="Zielenkiewicz U."/>
            <person name="Pilsyk S."/>
            <person name="Malc E."/>
            <person name="Mieczkowski P."/>
            <person name="Kruszewska J.S."/>
            <person name="Biernat P."/>
            <person name="Pawlowska J."/>
        </authorList>
    </citation>
    <scope>NUCLEOTIDE SEQUENCE [LARGE SCALE GENOMIC DNA]</scope>
    <source>
        <strain evidence="3 4">CBS 142.35</strain>
    </source>
</reference>
<dbReference type="Pfam" id="PF26087">
    <property type="entry name" value="DUF8032"/>
    <property type="match status" value="2"/>
</dbReference>
<evidence type="ECO:0000256" key="1">
    <source>
        <dbReference type="SAM" id="MobiDB-lite"/>
    </source>
</evidence>
<organism evidence="3 4">
    <name type="scientific">Circinella minor</name>
    <dbReference type="NCBI Taxonomy" id="1195481"/>
    <lineage>
        <taxon>Eukaryota</taxon>
        <taxon>Fungi</taxon>
        <taxon>Fungi incertae sedis</taxon>
        <taxon>Mucoromycota</taxon>
        <taxon>Mucoromycotina</taxon>
        <taxon>Mucoromycetes</taxon>
        <taxon>Mucorales</taxon>
        <taxon>Lichtheimiaceae</taxon>
        <taxon>Circinella</taxon>
    </lineage>
</organism>
<keyword evidence="4" id="KW-1185">Reference proteome</keyword>
<dbReference type="OrthoDB" id="5599902at2759"/>
<protein>
    <recommendedName>
        <fullName evidence="2">DUF8032 domain-containing protein</fullName>
    </recommendedName>
</protein>
<dbReference type="PANTHER" id="PTHR22949">
    <property type="entry name" value="WHITE COLLAR 2 PROTEIN WC2"/>
    <property type="match status" value="1"/>
</dbReference>
<evidence type="ECO:0000259" key="2">
    <source>
        <dbReference type="Pfam" id="PF26087"/>
    </source>
</evidence>
<dbReference type="AlphaFoldDB" id="A0A8H7SB71"/>
<evidence type="ECO:0000313" key="4">
    <source>
        <dbReference type="Proteomes" id="UP000646827"/>
    </source>
</evidence>
<feature type="domain" description="DUF8032" evidence="2">
    <location>
        <begin position="285"/>
        <end position="376"/>
    </location>
</feature>
<evidence type="ECO:0000313" key="3">
    <source>
        <dbReference type="EMBL" id="KAG2225450.1"/>
    </source>
</evidence>
<gene>
    <name evidence="3" type="ORF">INT45_010086</name>
</gene>
<accession>A0A8H7SB71</accession>
<feature type="compositionally biased region" description="Low complexity" evidence="1">
    <location>
        <begin position="229"/>
        <end position="244"/>
    </location>
</feature>
<comment type="caution">
    <text evidence="3">The sequence shown here is derived from an EMBL/GenBank/DDBJ whole genome shotgun (WGS) entry which is preliminary data.</text>
</comment>
<proteinExistence type="predicted"/>
<feature type="domain" description="DUF8032" evidence="2">
    <location>
        <begin position="92"/>
        <end position="185"/>
    </location>
</feature>
<name>A0A8H7SB71_9FUNG</name>
<dbReference type="PANTHER" id="PTHR22949:SF0">
    <property type="entry name" value="RE27538P"/>
    <property type="match status" value="1"/>
</dbReference>
<feature type="region of interest" description="Disordered" evidence="1">
    <location>
        <begin position="204"/>
        <end position="244"/>
    </location>
</feature>
<dbReference type="InterPro" id="IPR058345">
    <property type="entry name" value="DUF8032"/>
</dbReference>
<dbReference type="Proteomes" id="UP000646827">
    <property type="component" value="Unassembled WGS sequence"/>
</dbReference>